<dbReference type="InterPro" id="IPR057369">
    <property type="entry name" value="VG15"/>
</dbReference>
<evidence type="ECO:0008006" key="4">
    <source>
        <dbReference type="Google" id="ProtNLM"/>
    </source>
</evidence>
<organism evidence="2 3">
    <name type="scientific">Streptomyces longwoodensis</name>
    <dbReference type="NCBI Taxonomy" id="68231"/>
    <lineage>
        <taxon>Bacteria</taxon>
        <taxon>Bacillati</taxon>
        <taxon>Actinomycetota</taxon>
        <taxon>Actinomycetes</taxon>
        <taxon>Kitasatosporales</taxon>
        <taxon>Streptomycetaceae</taxon>
        <taxon>Streptomyces</taxon>
    </lineage>
</organism>
<comment type="caution">
    <text evidence="2">The sequence shown here is derived from an EMBL/GenBank/DDBJ whole genome shotgun (WGS) entry which is preliminary data.</text>
</comment>
<dbReference type="RefSeq" id="WP_079084337.1">
    <property type="nucleotide sequence ID" value="NZ_KQ948560.1"/>
</dbReference>
<evidence type="ECO:0000256" key="1">
    <source>
        <dbReference type="SAM" id="MobiDB-lite"/>
    </source>
</evidence>
<dbReference type="STRING" id="68231.AQJ30_27535"/>
<feature type="compositionally biased region" description="Basic and acidic residues" evidence="1">
    <location>
        <begin position="208"/>
        <end position="219"/>
    </location>
</feature>
<accession>A0A117QLE2</accession>
<keyword evidence="3" id="KW-1185">Reference proteome</keyword>
<dbReference type="Proteomes" id="UP000053271">
    <property type="component" value="Unassembled WGS sequence"/>
</dbReference>
<protein>
    <recommendedName>
        <fullName evidence="4">Phage head morphogenesis domain-containing protein</fullName>
    </recommendedName>
</protein>
<dbReference type="EMBL" id="LMWS01000035">
    <property type="protein sequence ID" value="KUN34824.1"/>
    <property type="molecule type" value="Genomic_DNA"/>
</dbReference>
<dbReference type="GeneID" id="91428328"/>
<dbReference type="AlphaFoldDB" id="A0A117QLE2"/>
<reference evidence="2 3" key="1">
    <citation type="submission" date="2015-10" db="EMBL/GenBank/DDBJ databases">
        <title>Draft genome sequence of Streptomyces longwoodensis DSM 41677, type strain for the species Streptomyces longwoodensis.</title>
        <authorList>
            <person name="Ruckert C."/>
            <person name="Winkler A."/>
            <person name="Kalinowski J."/>
            <person name="Kampfer P."/>
            <person name="Glaeser S."/>
        </authorList>
    </citation>
    <scope>NUCLEOTIDE SEQUENCE [LARGE SCALE GENOMIC DNA]</scope>
    <source>
        <strain evidence="2 3">DSM 41677</strain>
    </source>
</reference>
<sequence>MSQQTQALALAHYARLRTLSQRAVARVETVWRRIDRADISRSWAEVAPLLMSAVMEAQEQAAQLADPYVAAVAAAEGDESAAAGRVTARAFSGIASDGRPLLSLLYQPVIDWKVRMAAGQSVDAAFRGSLASALRITATQVADAGRGATGVAMAGRRTIQGYVRVVQPPACGRCIILAGREYGWNRGFQRHPKCDCIHLPTTLIARDQGRGRGRLDGDRFTPTTRPGSAPGFIDPRAYFDGLSRAEQERVFGAAGARAIREGADMAQVVNARRGMTTMSAYGRRVLATTEGATRRGSFYRLERERTEAQTGIRFARDRTEARRGFPRFELRTPRLMPEEIYRLAESRDEAIRMLRRFGYLQ</sequence>
<evidence type="ECO:0000313" key="2">
    <source>
        <dbReference type="EMBL" id="KUN34824.1"/>
    </source>
</evidence>
<name>A0A117QLE2_9ACTN</name>
<feature type="region of interest" description="Disordered" evidence="1">
    <location>
        <begin position="208"/>
        <end position="232"/>
    </location>
</feature>
<proteinExistence type="predicted"/>
<dbReference type="Pfam" id="PF25310">
    <property type="entry name" value="VG15"/>
    <property type="match status" value="1"/>
</dbReference>
<evidence type="ECO:0000313" key="3">
    <source>
        <dbReference type="Proteomes" id="UP000053271"/>
    </source>
</evidence>
<gene>
    <name evidence="2" type="ORF">AQJ30_27535</name>
</gene>